<feature type="transmembrane region" description="Helical" evidence="12">
    <location>
        <begin position="802"/>
        <end position="825"/>
    </location>
</feature>
<evidence type="ECO:0000259" key="13">
    <source>
        <dbReference type="Pfam" id="PF19316"/>
    </source>
</evidence>
<dbReference type="PANTHER" id="PTHR23072:SF0">
    <property type="entry name" value="GPI ETHANOLAMINE PHOSPHATE TRANSFERASE 2"/>
    <property type="match status" value="1"/>
</dbReference>
<dbReference type="SUPFAM" id="SSF53649">
    <property type="entry name" value="Alkaline phosphatase-like"/>
    <property type="match status" value="1"/>
</dbReference>
<dbReference type="GO" id="GO:0005789">
    <property type="term" value="C:endoplasmic reticulum membrane"/>
    <property type="evidence" value="ECO:0007669"/>
    <property type="project" value="UniProtKB-SubCell"/>
</dbReference>
<feature type="transmembrane region" description="Helical" evidence="12">
    <location>
        <begin position="721"/>
        <end position="743"/>
    </location>
</feature>
<comment type="similarity">
    <text evidence="3 12">Belongs to the PIGG/PIGN/PIGO family. PIGG subfamily.</text>
</comment>
<evidence type="ECO:0000256" key="11">
    <source>
        <dbReference type="ARBA" id="ARBA00023180"/>
    </source>
</evidence>
<keyword evidence="8 12" id="KW-0256">Endoplasmic reticulum</keyword>
<comment type="pathway">
    <text evidence="2 12">Glycolipid biosynthesis; glycosylphosphatidylinositol-anchor biosynthesis.</text>
</comment>
<dbReference type="InterPro" id="IPR002591">
    <property type="entry name" value="Phosphodiest/P_Trfase"/>
</dbReference>
<name>A0A9P7MZD5_9HYPO</name>
<comment type="subcellular location">
    <subcellularLocation>
        <location evidence="1 12">Endoplasmic reticulum membrane</location>
        <topology evidence="1 12">Multi-pass membrane protein</topology>
    </subcellularLocation>
</comment>
<protein>
    <recommendedName>
        <fullName evidence="4 12">GPI ethanolamine phosphate transferase 2</fullName>
    </recommendedName>
</protein>
<proteinExistence type="inferred from homology"/>
<dbReference type="Proteomes" id="UP000784919">
    <property type="component" value="Unassembled WGS sequence"/>
</dbReference>
<keyword evidence="9 12" id="KW-1133">Transmembrane helix</keyword>
<keyword evidence="7 12" id="KW-0812">Transmembrane</keyword>
<evidence type="ECO:0000256" key="4">
    <source>
        <dbReference type="ARBA" id="ARBA00020830"/>
    </source>
</evidence>
<gene>
    <name evidence="14" type="ORF">E4U56_006858</name>
</gene>
<dbReference type="GO" id="GO:0006506">
    <property type="term" value="P:GPI anchor biosynthetic process"/>
    <property type="evidence" value="ECO:0007669"/>
    <property type="project" value="UniProtKB-KW"/>
</dbReference>
<evidence type="ECO:0000313" key="14">
    <source>
        <dbReference type="EMBL" id="KAG5977739.1"/>
    </source>
</evidence>
<reference evidence="14" key="1">
    <citation type="journal article" date="2020" name="bioRxiv">
        <title>Whole genome comparisons of ergot fungi reveals the divergence and evolution of species within the genus Claviceps are the result of varying mechanisms driving genome evolution and host range expansion.</title>
        <authorList>
            <person name="Wyka S.A."/>
            <person name="Mondo S.J."/>
            <person name="Liu M."/>
            <person name="Dettman J."/>
            <person name="Nalam V."/>
            <person name="Broders K.D."/>
        </authorList>
    </citation>
    <scope>NUCLEOTIDE SEQUENCE</scope>
    <source>
        <strain evidence="14">CCC 1102</strain>
    </source>
</reference>
<evidence type="ECO:0000256" key="10">
    <source>
        <dbReference type="ARBA" id="ARBA00023136"/>
    </source>
</evidence>
<comment type="caution">
    <text evidence="12">Lacks conserved residue(s) required for the propagation of feature annotation.</text>
</comment>
<dbReference type="InterPro" id="IPR037674">
    <property type="entry name" value="PIG-G_N"/>
</dbReference>
<dbReference type="PANTHER" id="PTHR23072">
    <property type="entry name" value="PHOSPHATIDYLINOSITOL GLYCAN-RELATED"/>
    <property type="match status" value="1"/>
</dbReference>
<evidence type="ECO:0000256" key="9">
    <source>
        <dbReference type="ARBA" id="ARBA00022989"/>
    </source>
</evidence>
<dbReference type="Gene3D" id="3.40.720.10">
    <property type="entry name" value="Alkaline Phosphatase, subunit A"/>
    <property type="match status" value="1"/>
</dbReference>
<evidence type="ECO:0000256" key="8">
    <source>
        <dbReference type="ARBA" id="ARBA00022824"/>
    </source>
</evidence>
<feature type="transmembrane region" description="Helical" evidence="12">
    <location>
        <begin position="613"/>
        <end position="632"/>
    </location>
</feature>
<feature type="domain" description="GPI ethanolamine phosphate transferase 2 C-terminal" evidence="13">
    <location>
        <begin position="409"/>
        <end position="829"/>
    </location>
</feature>
<keyword evidence="5 12" id="KW-0337">GPI-anchor biosynthesis</keyword>
<accession>A0A9P7MZD5</accession>
<keyword evidence="11" id="KW-0325">Glycoprotein</keyword>
<evidence type="ECO:0000256" key="1">
    <source>
        <dbReference type="ARBA" id="ARBA00004477"/>
    </source>
</evidence>
<dbReference type="AlphaFoldDB" id="A0A9P7MZD5"/>
<dbReference type="EMBL" id="SRPS01000006">
    <property type="protein sequence ID" value="KAG5977739.1"/>
    <property type="molecule type" value="Genomic_DNA"/>
</dbReference>
<evidence type="ECO:0000256" key="5">
    <source>
        <dbReference type="ARBA" id="ARBA00022502"/>
    </source>
</evidence>
<evidence type="ECO:0000256" key="6">
    <source>
        <dbReference type="ARBA" id="ARBA00022679"/>
    </source>
</evidence>
<keyword evidence="10 12" id="KW-0472">Membrane</keyword>
<keyword evidence="6 12" id="KW-0808">Transferase</keyword>
<dbReference type="InterPro" id="IPR039527">
    <property type="entry name" value="PIGG/GPI7"/>
</dbReference>
<dbReference type="InterPro" id="IPR017850">
    <property type="entry name" value="Alkaline_phosphatase_core_sf"/>
</dbReference>
<feature type="transmembrane region" description="Helical" evidence="12">
    <location>
        <begin position="472"/>
        <end position="489"/>
    </location>
</feature>
<feature type="transmembrane region" description="Helical" evidence="12">
    <location>
        <begin position="446"/>
        <end position="466"/>
    </location>
</feature>
<evidence type="ECO:0000256" key="12">
    <source>
        <dbReference type="RuleBase" id="RU367106"/>
    </source>
</evidence>
<evidence type="ECO:0000256" key="2">
    <source>
        <dbReference type="ARBA" id="ARBA00004687"/>
    </source>
</evidence>
<feature type="transmembrane region" description="Helical" evidence="12">
    <location>
        <begin position="417"/>
        <end position="439"/>
    </location>
</feature>
<feature type="transmembrane region" description="Helical" evidence="12">
    <location>
        <begin position="763"/>
        <end position="790"/>
    </location>
</feature>
<evidence type="ECO:0000256" key="3">
    <source>
        <dbReference type="ARBA" id="ARBA00005315"/>
    </source>
</evidence>
<comment type="caution">
    <text evidence="14">The sequence shown here is derived from an EMBL/GenBank/DDBJ whole genome shotgun (WGS) entry which is preliminary data.</text>
</comment>
<sequence length="835" mass="91896">MFTIIANLLLPLSIIVFGVGFFPYKPYLPGLARYETLTYGDPPEAPFDKLVFMVVDALRSLIRDGLAMPFTANARSPTVTMPRLKAITTGSIPSFVDLILNFDEADTSSTLAAQDTWLAQIRAAKKGKMLLFGDDTWLKLFPETFDRHDGTTSFFVSDFTEVDNNVTRNIAPELEHKDWGLMVLHYLGLDHIGHKSGPRRQARKEMDGIVRSIYQALETKDHLKSTLFVLCGDHGMNDAGNHGASSPGETSPALIFMSPKFKGKLPKLYAPMEPRDEFDYYEKVEQSDIAPTIAALLGLPVSKNNLGAFIPDFLSFWSSPLDQVQILVRNAKQILGIVTATFGVELFDLRGNINPCLLDKTDINNLACEWQRLITQADDMLEGSKVSTEWLSGMLAWLRSAQELMSGMASNYDVFKLGLGLALAVSAAACSIMAMLSLVDRSHDMVWPTSLITVLYGVMMFASSFVEEEQHFWYWTLTLWMAYLGVSSTRRSKSMGNCMRYLLCLSVIRLIRGWNQTGQKFAGEPDIVKSFLSPHPPILWGLVIASYIAASLQLMSSVHDVPYLAVTSFTSVLVSSAFAFKLAFTAEDAPELVTGFAKTLNEVFYGQSLPSRARLVFLLLAAVACFAVCQALRGGTKAISSAQLLHHAYTILAMTQSRITNVPLLFFSTIIYQCLASSNLTVTEISTTSILLQYASFFASGGSNAISSVDLSSAYNGVRDFNIVAVGMLTFISNWAVPIFWVFATNVLLIQQHKQGQSQRPVLQLHLVLLTVFTTTSTASVMAACAALRTHLFIWTVFSPKYLYCAAWTLAQHLAINIGLGSLLFGLGTAGSTVP</sequence>
<dbReference type="OrthoDB" id="272139at2759"/>
<evidence type="ECO:0000313" key="15">
    <source>
        <dbReference type="Proteomes" id="UP000784919"/>
    </source>
</evidence>
<dbReference type="Pfam" id="PF19316">
    <property type="entry name" value="PIGO_PIGG"/>
    <property type="match status" value="1"/>
</dbReference>
<dbReference type="CDD" id="cd16024">
    <property type="entry name" value="GPI_EPT_2"/>
    <property type="match status" value="1"/>
</dbReference>
<dbReference type="Pfam" id="PF01663">
    <property type="entry name" value="Phosphodiest"/>
    <property type="match status" value="1"/>
</dbReference>
<evidence type="ECO:0000256" key="7">
    <source>
        <dbReference type="ARBA" id="ARBA00022692"/>
    </source>
</evidence>
<comment type="function">
    <text evidence="12">Ethanolamine phosphate transferase involved in glycosylphosphatidylinositol-anchor biosynthesis. Transfers ethanolamine phosphate to the GPI second mannose.</text>
</comment>
<dbReference type="GO" id="GO:0051267">
    <property type="term" value="F:CP2 mannose-ethanolamine phosphotransferase activity"/>
    <property type="evidence" value="ECO:0007669"/>
    <property type="project" value="TreeGrafter"/>
</dbReference>
<organism evidence="14 15">
    <name type="scientific">Claviceps arundinis</name>
    <dbReference type="NCBI Taxonomy" id="1623583"/>
    <lineage>
        <taxon>Eukaryota</taxon>
        <taxon>Fungi</taxon>
        <taxon>Dikarya</taxon>
        <taxon>Ascomycota</taxon>
        <taxon>Pezizomycotina</taxon>
        <taxon>Sordariomycetes</taxon>
        <taxon>Hypocreomycetidae</taxon>
        <taxon>Hypocreales</taxon>
        <taxon>Clavicipitaceae</taxon>
        <taxon>Claviceps</taxon>
    </lineage>
</organism>
<dbReference type="InterPro" id="IPR045687">
    <property type="entry name" value="PIGG/GPI7_C"/>
</dbReference>